<proteinExistence type="predicted"/>
<keyword evidence="3" id="KW-1185">Reference proteome</keyword>
<feature type="transmembrane region" description="Helical" evidence="1">
    <location>
        <begin position="253"/>
        <end position="280"/>
    </location>
</feature>
<feature type="transmembrane region" description="Helical" evidence="1">
    <location>
        <begin position="167"/>
        <end position="187"/>
    </location>
</feature>
<dbReference type="Proteomes" id="UP000185944">
    <property type="component" value="Unassembled WGS sequence"/>
</dbReference>
<keyword evidence="1" id="KW-0472">Membrane</keyword>
<dbReference type="VEuPathDB" id="MicrosporidiaDB:NEDG_01314"/>
<reference evidence="2 3" key="1">
    <citation type="submission" date="2016-02" db="EMBL/GenBank/DDBJ databases">
        <title>Discovery of a natural microsporidian pathogen with a broad tissue tropism in Caenorhabditis elegans.</title>
        <authorList>
            <person name="Luallen R.J."/>
            <person name="Reinke A.W."/>
            <person name="Tong L."/>
            <person name="Botts M.R."/>
            <person name="Felix M.-A."/>
            <person name="Troemel E.R."/>
        </authorList>
    </citation>
    <scope>NUCLEOTIDE SEQUENCE [LARGE SCALE GENOMIC DNA]</scope>
    <source>
        <strain evidence="2 3">JUm2807</strain>
    </source>
</reference>
<dbReference type="EMBL" id="LTDL01000041">
    <property type="protein sequence ID" value="OAG29241.1"/>
    <property type="molecule type" value="Genomic_DNA"/>
</dbReference>
<gene>
    <name evidence="2" type="ORF">NEDG_01314</name>
</gene>
<feature type="transmembrane region" description="Helical" evidence="1">
    <location>
        <begin position="218"/>
        <end position="241"/>
    </location>
</feature>
<dbReference type="AlphaFoldDB" id="A0A177ECJ5"/>
<name>A0A177ECJ5_9MICR</name>
<keyword evidence="1" id="KW-1133">Transmembrane helix</keyword>
<evidence type="ECO:0000256" key="1">
    <source>
        <dbReference type="SAM" id="Phobius"/>
    </source>
</evidence>
<comment type="caution">
    <text evidence="2">The sequence shown here is derived from an EMBL/GenBank/DDBJ whole genome shotgun (WGS) entry which is preliminary data.</text>
</comment>
<dbReference type="RefSeq" id="XP_067543920.1">
    <property type="nucleotide sequence ID" value="XM_067688732.1"/>
</dbReference>
<evidence type="ECO:0000313" key="3">
    <source>
        <dbReference type="Proteomes" id="UP000185944"/>
    </source>
</evidence>
<organism evidence="2 3">
    <name type="scientific">Nematocida displodere</name>
    <dbReference type="NCBI Taxonomy" id="1805483"/>
    <lineage>
        <taxon>Eukaryota</taxon>
        <taxon>Fungi</taxon>
        <taxon>Fungi incertae sedis</taxon>
        <taxon>Microsporidia</taxon>
        <taxon>Nematocida</taxon>
    </lineage>
</organism>
<evidence type="ECO:0000313" key="2">
    <source>
        <dbReference type="EMBL" id="OAG29241.1"/>
    </source>
</evidence>
<sequence>MTYMRNPAQIGSDFGSVLVAKIESLEGQNLTSESFGLMMVGTIVACFLSMFCGIATVLGMCVFAIQLASEHYPDRLNDTAKTIAQKILVYFGPIMFLCVSVCCLKLFAYYGLSAMVTMVAAYSNSHRISTQKKTTAYSIIAISSLVSIVGLAKIGPSIIRFLATSPIGAFGVCALYLLLIFGFANVVQNLIYDLKQKYATNKPTEAAPETTDIFKNRFWVVLFVCSAFILGAFTTNIATSAAKSIIYNTPGGVYRICLVPTYNLVISVFQGILVQIGLLFHSTSTPGLVTAS</sequence>
<dbReference type="GeneID" id="93647664"/>
<accession>A0A177ECJ5</accession>
<keyword evidence="1" id="KW-0812">Transmembrane</keyword>
<feature type="transmembrane region" description="Helical" evidence="1">
    <location>
        <begin position="136"/>
        <end position="155"/>
    </location>
</feature>
<feature type="transmembrane region" description="Helical" evidence="1">
    <location>
        <begin position="88"/>
        <end position="116"/>
    </location>
</feature>
<feature type="transmembrane region" description="Helical" evidence="1">
    <location>
        <begin position="35"/>
        <end position="68"/>
    </location>
</feature>
<protein>
    <submittedName>
        <fullName evidence="2">Uncharacterized protein</fullName>
    </submittedName>
</protein>